<dbReference type="Proteomes" id="UP000607645">
    <property type="component" value="Unassembled WGS sequence"/>
</dbReference>
<keyword evidence="5" id="KW-0411">Iron-sulfur</keyword>
<dbReference type="GO" id="GO:0016491">
    <property type="term" value="F:oxidoreductase activity"/>
    <property type="evidence" value="ECO:0007669"/>
    <property type="project" value="UniProtKB-KW"/>
</dbReference>
<dbReference type="PANTHER" id="PTHR43498">
    <property type="entry name" value="FERREDOXIN:COB-COM HETERODISULFIDE REDUCTASE SUBUNIT A"/>
    <property type="match status" value="1"/>
</dbReference>
<dbReference type="GO" id="GO:0046872">
    <property type="term" value="F:metal ion binding"/>
    <property type="evidence" value="ECO:0007669"/>
    <property type="project" value="UniProtKB-KW"/>
</dbReference>
<evidence type="ECO:0000313" key="7">
    <source>
        <dbReference type="Proteomes" id="UP000607645"/>
    </source>
</evidence>
<reference evidence="6" key="1">
    <citation type="submission" date="2020-08" db="EMBL/GenBank/DDBJ databases">
        <title>Genome public.</title>
        <authorList>
            <person name="Liu C."/>
            <person name="Sun Q."/>
        </authorList>
    </citation>
    <scope>NUCLEOTIDE SEQUENCE</scope>
    <source>
        <strain evidence="6">NSJ-52</strain>
    </source>
</reference>
<dbReference type="Gene3D" id="3.50.50.60">
    <property type="entry name" value="FAD/NAD(P)-binding domain"/>
    <property type="match status" value="1"/>
</dbReference>
<dbReference type="SUPFAM" id="SSF51905">
    <property type="entry name" value="FAD/NAD(P)-binding domain"/>
    <property type="match status" value="1"/>
</dbReference>
<dbReference type="AlphaFoldDB" id="A0A8J6JMU6"/>
<gene>
    <name evidence="6" type="ORF">H8S62_12460</name>
</gene>
<keyword evidence="4" id="KW-0408">Iron</keyword>
<dbReference type="EMBL" id="JACOPQ010000009">
    <property type="protein sequence ID" value="MBC5737819.1"/>
    <property type="molecule type" value="Genomic_DNA"/>
</dbReference>
<protein>
    <submittedName>
        <fullName evidence="6">FAD-dependent oxidoreductase</fullName>
    </submittedName>
</protein>
<proteinExistence type="predicted"/>
<dbReference type="Pfam" id="PF12831">
    <property type="entry name" value="FAD_oxidored"/>
    <property type="match status" value="1"/>
</dbReference>
<evidence type="ECO:0000256" key="4">
    <source>
        <dbReference type="ARBA" id="ARBA00023004"/>
    </source>
</evidence>
<name>A0A8J6JMU6_9FIRM</name>
<accession>A0A8J6JMU6</accession>
<keyword evidence="7" id="KW-1185">Reference proteome</keyword>
<organism evidence="6 7">
    <name type="scientific">Lawsonibacter faecis</name>
    <dbReference type="NCBI Taxonomy" id="2763052"/>
    <lineage>
        <taxon>Bacteria</taxon>
        <taxon>Bacillati</taxon>
        <taxon>Bacillota</taxon>
        <taxon>Clostridia</taxon>
        <taxon>Eubacteriales</taxon>
        <taxon>Oscillospiraceae</taxon>
        <taxon>Lawsonibacter</taxon>
    </lineage>
</organism>
<evidence type="ECO:0000256" key="5">
    <source>
        <dbReference type="ARBA" id="ARBA00023014"/>
    </source>
</evidence>
<evidence type="ECO:0000256" key="3">
    <source>
        <dbReference type="ARBA" id="ARBA00023002"/>
    </source>
</evidence>
<dbReference type="RefSeq" id="WP_155151809.1">
    <property type="nucleotide sequence ID" value="NZ_JACOPQ010000009.1"/>
</dbReference>
<evidence type="ECO:0000256" key="2">
    <source>
        <dbReference type="ARBA" id="ARBA00022723"/>
    </source>
</evidence>
<dbReference type="InterPro" id="IPR036188">
    <property type="entry name" value="FAD/NAD-bd_sf"/>
</dbReference>
<dbReference type="PANTHER" id="PTHR43498:SF1">
    <property type="entry name" value="COB--COM HETERODISULFIDE REDUCTASE IRON-SULFUR SUBUNIT A"/>
    <property type="match status" value="1"/>
</dbReference>
<evidence type="ECO:0000256" key="1">
    <source>
        <dbReference type="ARBA" id="ARBA00022485"/>
    </source>
</evidence>
<comment type="caution">
    <text evidence="6">The sequence shown here is derived from an EMBL/GenBank/DDBJ whole genome shotgun (WGS) entry which is preliminary data.</text>
</comment>
<keyword evidence="2" id="KW-0479">Metal-binding</keyword>
<keyword evidence="1" id="KW-0004">4Fe-4S</keyword>
<keyword evidence="3" id="KW-0560">Oxidoreductase</keyword>
<dbReference type="GO" id="GO:0051539">
    <property type="term" value="F:4 iron, 4 sulfur cluster binding"/>
    <property type="evidence" value="ECO:0007669"/>
    <property type="project" value="UniProtKB-KW"/>
</dbReference>
<evidence type="ECO:0000313" key="6">
    <source>
        <dbReference type="EMBL" id="MBC5737819.1"/>
    </source>
</evidence>
<dbReference type="InterPro" id="IPR039650">
    <property type="entry name" value="HdrA-like"/>
</dbReference>
<sequence length="244" mass="25325">MEFIRELGQDLPILRKVDVLVLGAGPAGAAAAAAAAAEGAETLLLEHAGGASAPDGPECAGIARLPDAAVCAPVMHGRLVRGVVVRRQGALQAVLAGVTIDCTPQGTTAACAGAEFIEAHGESAGPAPPYGPREVRHFRGAYTLTERDIRTKRIFEDWAVKGDYMIPLGCFIPAEIDGLLLAGENISGTHEAYAVYRDPAVCVKMGVSVGIIAAICARERLLPGKIPLDLLQDRLEAAGLARCS</sequence>